<reference evidence="2" key="1">
    <citation type="submission" date="2022-07" db="EMBL/GenBank/DDBJ databases">
        <title>Genome Sequence of Physisporinus lineatus.</title>
        <authorList>
            <person name="Buettner E."/>
        </authorList>
    </citation>
    <scope>NUCLEOTIDE SEQUENCE</scope>
    <source>
        <strain evidence="2">VT162</strain>
    </source>
</reference>
<keyword evidence="3" id="KW-1185">Reference proteome</keyword>
<dbReference type="Proteomes" id="UP001212997">
    <property type="component" value="Unassembled WGS sequence"/>
</dbReference>
<protein>
    <submittedName>
        <fullName evidence="2">Uncharacterized protein</fullName>
    </submittedName>
</protein>
<evidence type="ECO:0000313" key="2">
    <source>
        <dbReference type="EMBL" id="KAJ3476819.1"/>
    </source>
</evidence>
<evidence type="ECO:0000313" key="3">
    <source>
        <dbReference type="Proteomes" id="UP001212997"/>
    </source>
</evidence>
<dbReference type="AlphaFoldDB" id="A0AAD5YDT0"/>
<feature type="compositionally biased region" description="Polar residues" evidence="1">
    <location>
        <begin position="120"/>
        <end position="160"/>
    </location>
</feature>
<proteinExistence type="predicted"/>
<feature type="compositionally biased region" description="Low complexity" evidence="1">
    <location>
        <begin position="72"/>
        <end position="81"/>
    </location>
</feature>
<dbReference type="EMBL" id="JANAWD010000664">
    <property type="protein sequence ID" value="KAJ3476819.1"/>
    <property type="molecule type" value="Genomic_DNA"/>
</dbReference>
<organism evidence="2 3">
    <name type="scientific">Meripilus lineatus</name>
    <dbReference type="NCBI Taxonomy" id="2056292"/>
    <lineage>
        <taxon>Eukaryota</taxon>
        <taxon>Fungi</taxon>
        <taxon>Dikarya</taxon>
        <taxon>Basidiomycota</taxon>
        <taxon>Agaricomycotina</taxon>
        <taxon>Agaricomycetes</taxon>
        <taxon>Polyporales</taxon>
        <taxon>Meripilaceae</taxon>
        <taxon>Meripilus</taxon>
    </lineage>
</organism>
<comment type="caution">
    <text evidence="2">The sequence shown here is derived from an EMBL/GenBank/DDBJ whole genome shotgun (WGS) entry which is preliminary data.</text>
</comment>
<sequence>MEFTYNSSLWRLQTSIFKVESASSQLSPCLLSPPSSPPYTSSVKYPATVSRQTSNPKRSALSSSLSERRRTSTPYSRPTRSVESNMSNPYGSWSPSSVKSGHSQGHRHYGTPPHAGPSRRSGSGDQQTAFGFPDSFSTDGQYPSRSSRHTPPSNVTSSLSGAMGDINAPPRSSGTASPASMQWVSPTPAMQEVFAVAPDDGTLNPTFLGSPPTPLTSGSASTFLSYHPYNTASYPSDNSNAPHPSGVPSSGFSDAFYARQPLIPNNPSLSSAPPAGMAMPLSPAPHGTSRSREALEGEVHMLRKKVRDLEMIINRNAIDSYGGSPSSNSIGGLPSPMPTPTFGTSEDFKRSWKARTDARVKLYCSLNRAGNALCAWHDSRRERRAHPPRMAPRGILNCGCSYEEALFEESLARHGVGSYHPGENVRMDPALRNPLLKLLKERYGYRDGDFERDPVSGSWCEGEGPAVWEQKVASGATASRKHRAESSR</sequence>
<evidence type="ECO:0000256" key="1">
    <source>
        <dbReference type="SAM" id="MobiDB-lite"/>
    </source>
</evidence>
<name>A0AAD5YDT0_9APHY</name>
<feature type="compositionally biased region" description="Polar residues" evidence="1">
    <location>
        <begin position="82"/>
        <end position="103"/>
    </location>
</feature>
<gene>
    <name evidence="2" type="ORF">NLI96_g10896</name>
</gene>
<feature type="region of interest" description="Disordered" evidence="1">
    <location>
        <begin position="27"/>
        <end position="182"/>
    </location>
</feature>
<feature type="region of interest" description="Disordered" evidence="1">
    <location>
        <begin position="263"/>
        <end position="294"/>
    </location>
</feature>
<feature type="compositionally biased region" description="Low complexity" evidence="1">
    <location>
        <begin position="263"/>
        <end position="275"/>
    </location>
</feature>
<accession>A0AAD5YDT0</accession>
<feature type="compositionally biased region" description="Low complexity" evidence="1">
    <location>
        <begin position="27"/>
        <end position="42"/>
    </location>
</feature>
<feature type="compositionally biased region" description="Polar residues" evidence="1">
    <location>
        <begin position="170"/>
        <end position="182"/>
    </location>
</feature>